<reference evidence="4" key="1">
    <citation type="submission" date="2016-10" db="EMBL/GenBank/DDBJ databases">
        <authorList>
            <person name="Varghese N."/>
            <person name="Submissions S."/>
        </authorList>
    </citation>
    <scope>NUCLEOTIDE SEQUENCE [LARGE SCALE GENOMIC DNA]</scope>
    <source>
        <strain evidence="4">DSM 44718</strain>
    </source>
</reference>
<dbReference type="PANTHER" id="PTHR43433:SF5">
    <property type="entry name" value="AB HYDROLASE-1 DOMAIN-CONTAINING PROTEIN"/>
    <property type="match status" value="1"/>
</dbReference>
<accession>A0A1H3SEV5</accession>
<dbReference type="AlphaFoldDB" id="A0A1H3SEV5"/>
<dbReference type="InterPro" id="IPR029058">
    <property type="entry name" value="AB_hydrolase_fold"/>
</dbReference>
<dbReference type="Gene3D" id="3.40.50.1820">
    <property type="entry name" value="alpha/beta hydrolase"/>
    <property type="match status" value="1"/>
</dbReference>
<dbReference type="EMBL" id="FNQB01000002">
    <property type="protein sequence ID" value="SDZ36190.1"/>
    <property type="molecule type" value="Genomic_DNA"/>
</dbReference>
<dbReference type="SUPFAM" id="SSF53474">
    <property type="entry name" value="alpha/beta-Hydrolases"/>
    <property type="match status" value="1"/>
</dbReference>
<organism evidence="3 4">
    <name type="scientific">Asanoa ishikariensis</name>
    <dbReference type="NCBI Taxonomy" id="137265"/>
    <lineage>
        <taxon>Bacteria</taxon>
        <taxon>Bacillati</taxon>
        <taxon>Actinomycetota</taxon>
        <taxon>Actinomycetes</taxon>
        <taxon>Micromonosporales</taxon>
        <taxon>Micromonosporaceae</taxon>
        <taxon>Asanoa</taxon>
    </lineage>
</organism>
<dbReference type="Proteomes" id="UP000199632">
    <property type="component" value="Unassembled WGS sequence"/>
</dbReference>
<evidence type="ECO:0000256" key="1">
    <source>
        <dbReference type="SAM" id="MobiDB-lite"/>
    </source>
</evidence>
<dbReference type="InterPro" id="IPR050471">
    <property type="entry name" value="AB_hydrolase"/>
</dbReference>
<dbReference type="InterPro" id="IPR000073">
    <property type="entry name" value="AB_hydrolase_1"/>
</dbReference>
<keyword evidence="4" id="KW-1185">Reference proteome</keyword>
<dbReference type="Pfam" id="PF12697">
    <property type="entry name" value="Abhydrolase_6"/>
    <property type="match status" value="1"/>
</dbReference>
<dbReference type="GO" id="GO:0046503">
    <property type="term" value="P:glycerolipid catabolic process"/>
    <property type="evidence" value="ECO:0007669"/>
    <property type="project" value="TreeGrafter"/>
</dbReference>
<evidence type="ECO:0000313" key="3">
    <source>
        <dbReference type="EMBL" id="SDZ36190.1"/>
    </source>
</evidence>
<dbReference type="GO" id="GO:0004806">
    <property type="term" value="F:triacylglycerol lipase activity"/>
    <property type="evidence" value="ECO:0007669"/>
    <property type="project" value="TreeGrafter"/>
</dbReference>
<dbReference type="STRING" id="137265.SAMN05421684_4875"/>
<gene>
    <name evidence="3" type="ORF">SAMN05421684_4875</name>
</gene>
<name>A0A1H3SEV5_9ACTN</name>
<feature type="region of interest" description="Disordered" evidence="1">
    <location>
        <begin position="253"/>
        <end position="274"/>
    </location>
</feature>
<evidence type="ECO:0000259" key="2">
    <source>
        <dbReference type="Pfam" id="PF12697"/>
    </source>
</evidence>
<sequence>MTTGSVTSADGTTIGYWKTGRGPAVVLLHGSMESARSHTLLARALADDFTVYLPDRRGRGLSGPHRPDHGIRTEVEDLAAVVEAAGAHLVFGVSAGGLVTLEAARQIPAIQKVAVYEPALLTDGTRHTSWLSRFDEELARGDVAAAMITSMFGLDLAPPIFKVFPRRLLAALTTMLMNKEDRAAAPDAITMRKLAPTIHYEGVILAELADSVDAFRDLRAEVLLMGGSKGLAFLEPARDALAARLPHSRRVEFPGFDHGASSDPSNTNQDGKPENVERIAGEIRTFFASVRVRP</sequence>
<evidence type="ECO:0000313" key="4">
    <source>
        <dbReference type="Proteomes" id="UP000199632"/>
    </source>
</evidence>
<feature type="domain" description="AB hydrolase-1" evidence="2">
    <location>
        <begin position="25"/>
        <end position="255"/>
    </location>
</feature>
<dbReference type="PANTHER" id="PTHR43433">
    <property type="entry name" value="HYDROLASE, ALPHA/BETA FOLD FAMILY PROTEIN"/>
    <property type="match status" value="1"/>
</dbReference>
<proteinExistence type="predicted"/>
<protein>
    <submittedName>
        <fullName evidence="3">Pimeloyl-ACP methyl ester carboxylesterase</fullName>
    </submittedName>
</protein>